<comment type="caution">
    <text evidence="1">The sequence shown here is derived from an EMBL/GenBank/DDBJ whole genome shotgun (WGS) entry which is preliminary data.</text>
</comment>
<name>A0ABQ9HRN5_9NEOP</name>
<evidence type="ECO:0008006" key="3">
    <source>
        <dbReference type="Google" id="ProtNLM"/>
    </source>
</evidence>
<sequence length="86" mass="9790">MFQGLIGQLNQEIAGDVKYAKVLEELKSGTFRKIILDLFAIQNGILFRRKEIREVQWVLLIPDNMSGELCVKAHEKCGHFGIAKKC</sequence>
<protein>
    <recommendedName>
        <fullName evidence="3">Integrase zinc-binding domain-containing protein</fullName>
    </recommendedName>
</protein>
<organism evidence="1 2">
    <name type="scientific">Dryococelus australis</name>
    <dbReference type="NCBI Taxonomy" id="614101"/>
    <lineage>
        <taxon>Eukaryota</taxon>
        <taxon>Metazoa</taxon>
        <taxon>Ecdysozoa</taxon>
        <taxon>Arthropoda</taxon>
        <taxon>Hexapoda</taxon>
        <taxon>Insecta</taxon>
        <taxon>Pterygota</taxon>
        <taxon>Neoptera</taxon>
        <taxon>Polyneoptera</taxon>
        <taxon>Phasmatodea</taxon>
        <taxon>Verophasmatodea</taxon>
        <taxon>Anareolatae</taxon>
        <taxon>Phasmatidae</taxon>
        <taxon>Eurycanthinae</taxon>
        <taxon>Dryococelus</taxon>
    </lineage>
</organism>
<dbReference type="EMBL" id="JARBHB010000004">
    <property type="protein sequence ID" value="KAJ8886991.1"/>
    <property type="molecule type" value="Genomic_DNA"/>
</dbReference>
<keyword evidence="2" id="KW-1185">Reference proteome</keyword>
<proteinExistence type="predicted"/>
<evidence type="ECO:0000313" key="2">
    <source>
        <dbReference type="Proteomes" id="UP001159363"/>
    </source>
</evidence>
<dbReference type="Proteomes" id="UP001159363">
    <property type="component" value="Chromosome X"/>
</dbReference>
<accession>A0ABQ9HRN5</accession>
<reference evidence="1 2" key="1">
    <citation type="submission" date="2023-02" db="EMBL/GenBank/DDBJ databases">
        <title>LHISI_Scaffold_Assembly.</title>
        <authorList>
            <person name="Stuart O.P."/>
            <person name="Cleave R."/>
            <person name="Magrath M.J.L."/>
            <person name="Mikheyev A.S."/>
        </authorList>
    </citation>
    <scope>NUCLEOTIDE SEQUENCE [LARGE SCALE GENOMIC DNA]</scope>
    <source>
        <strain evidence="1">Daus_M_001</strain>
        <tissue evidence="1">Leg muscle</tissue>
    </source>
</reference>
<gene>
    <name evidence="1" type="ORF">PR048_013205</name>
</gene>
<evidence type="ECO:0000313" key="1">
    <source>
        <dbReference type="EMBL" id="KAJ8886991.1"/>
    </source>
</evidence>